<keyword evidence="1" id="KW-0812">Transmembrane</keyword>
<evidence type="ECO:0000256" key="1">
    <source>
        <dbReference type="SAM" id="Phobius"/>
    </source>
</evidence>
<feature type="transmembrane region" description="Helical" evidence="1">
    <location>
        <begin position="51"/>
        <end position="69"/>
    </location>
</feature>
<name>A0A544T1T1_9BACI</name>
<accession>A0A544T1T1</accession>
<dbReference type="EMBL" id="VDGH01000009">
    <property type="protein sequence ID" value="TQR11415.1"/>
    <property type="molecule type" value="Genomic_DNA"/>
</dbReference>
<dbReference type="Proteomes" id="UP000317316">
    <property type="component" value="Unassembled WGS sequence"/>
</dbReference>
<comment type="caution">
    <text evidence="2">The sequence shown here is derived from an EMBL/GenBank/DDBJ whole genome shotgun (WGS) entry which is preliminary data.</text>
</comment>
<sequence>MYCSSCGEKQPEKSNFCSRCGNGLINKSDSMEDLKQIHINQLLSINKARKSLLISFIAVYFLLFLILAFREYEPYYYVSFFPYGLFQVLMILSAILFAFFSYKLSGLLRKKTSLIIIYTLIAPFMLINFIPLIGLLADSKKLINTI</sequence>
<dbReference type="InterPro" id="IPR036259">
    <property type="entry name" value="MFS_trans_sf"/>
</dbReference>
<evidence type="ECO:0000313" key="3">
    <source>
        <dbReference type="Proteomes" id="UP000317316"/>
    </source>
</evidence>
<feature type="transmembrane region" description="Helical" evidence="1">
    <location>
        <begin position="75"/>
        <end position="102"/>
    </location>
</feature>
<dbReference type="AlphaFoldDB" id="A0A544T1T1"/>
<evidence type="ECO:0008006" key="4">
    <source>
        <dbReference type="Google" id="ProtNLM"/>
    </source>
</evidence>
<evidence type="ECO:0000313" key="2">
    <source>
        <dbReference type="EMBL" id="TQR11415.1"/>
    </source>
</evidence>
<dbReference type="RefSeq" id="WP_142539860.1">
    <property type="nucleotide sequence ID" value="NZ_BMIE01000007.1"/>
</dbReference>
<feature type="transmembrane region" description="Helical" evidence="1">
    <location>
        <begin position="114"/>
        <end position="137"/>
    </location>
</feature>
<keyword evidence="1" id="KW-0472">Membrane</keyword>
<protein>
    <recommendedName>
        <fullName evidence="4">Zinc-ribbon domain-containing protein</fullName>
    </recommendedName>
</protein>
<dbReference type="SUPFAM" id="SSF103473">
    <property type="entry name" value="MFS general substrate transporter"/>
    <property type="match status" value="1"/>
</dbReference>
<reference evidence="2 3" key="1">
    <citation type="submission" date="2019-05" db="EMBL/GenBank/DDBJ databases">
        <title>Psychrobacillus vulpis sp. nov., a new species isolated from feces of a red fox that inhabits in The Tablas de Daimiel Natural Park, Albacete, Spain.</title>
        <authorList>
            <person name="Rodriguez M."/>
            <person name="Reina J.C."/>
            <person name="Bejar V."/>
            <person name="Llamas I."/>
        </authorList>
    </citation>
    <scope>NUCLEOTIDE SEQUENCE [LARGE SCALE GENOMIC DNA]</scope>
    <source>
        <strain evidence="2 3">NEAU-3TGS17</strain>
    </source>
</reference>
<keyword evidence="3" id="KW-1185">Reference proteome</keyword>
<gene>
    <name evidence="2" type="ORF">FG382_15835</name>
</gene>
<dbReference type="OrthoDB" id="1822804at2"/>
<organism evidence="2 3">
    <name type="scientific">Psychrobacillus lasiicapitis</name>
    <dbReference type="NCBI Taxonomy" id="1636719"/>
    <lineage>
        <taxon>Bacteria</taxon>
        <taxon>Bacillati</taxon>
        <taxon>Bacillota</taxon>
        <taxon>Bacilli</taxon>
        <taxon>Bacillales</taxon>
        <taxon>Bacillaceae</taxon>
        <taxon>Psychrobacillus</taxon>
    </lineage>
</organism>
<keyword evidence="1" id="KW-1133">Transmembrane helix</keyword>
<proteinExistence type="predicted"/>